<evidence type="ECO:0000259" key="2">
    <source>
        <dbReference type="PROSITE" id="PS50113"/>
    </source>
</evidence>
<dbReference type="CDD" id="cd01948">
    <property type="entry name" value="EAL"/>
    <property type="match status" value="1"/>
</dbReference>
<dbReference type="SUPFAM" id="SSF55073">
    <property type="entry name" value="Nucleotide cyclase"/>
    <property type="match status" value="1"/>
</dbReference>
<keyword evidence="6" id="KW-1185">Reference proteome</keyword>
<dbReference type="InterPro" id="IPR052155">
    <property type="entry name" value="Biofilm_reg_signaling"/>
</dbReference>
<dbReference type="InterPro" id="IPR043128">
    <property type="entry name" value="Rev_trsase/Diguanyl_cyclase"/>
</dbReference>
<evidence type="ECO:0000259" key="3">
    <source>
        <dbReference type="PROSITE" id="PS50883"/>
    </source>
</evidence>
<evidence type="ECO:0008006" key="7">
    <source>
        <dbReference type="Google" id="ProtNLM"/>
    </source>
</evidence>
<reference evidence="5 6" key="1">
    <citation type="submission" date="2022-01" db="EMBL/GenBank/DDBJ databases">
        <title>Novel bile acid biosynthetic pathways are enriched in the microbiome of centenarians.</title>
        <authorList>
            <person name="Sato Y."/>
            <person name="Atarashi K."/>
            <person name="Plichta R.D."/>
            <person name="Arai Y."/>
            <person name="Sasajima S."/>
            <person name="Kearney M.S."/>
            <person name="Suda W."/>
            <person name="Takeshita K."/>
            <person name="Sasaki T."/>
            <person name="Okamoto S."/>
            <person name="Skelly N.A."/>
            <person name="Okamura Y."/>
            <person name="Vlamakis H."/>
            <person name="Li Y."/>
            <person name="Tanoue T."/>
            <person name="Takei H."/>
            <person name="Nittono H."/>
            <person name="Narushima S."/>
            <person name="Irie J."/>
            <person name="Itoh H."/>
            <person name="Moriya K."/>
            <person name="Sugiura Y."/>
            <person name="Suematsu M."/>
            <person name="Moritoki N."/>
            <person name="Shibata S."/>
            <person name="Littman R.D."/>
            <person name="Fischbach A.M."/>
            <person name="Uwamino Y."/>
            <person name="Inoue T."/>
            <person name="Honda A."/>
            <person name="Hattori M."/>
            <person name="Murai T."/>
            <person name="Xavier J.R."/>
            <person name="Hirose N."/>
            <person name="Honda K."/>
        </authorList>
    </citation>
    <scope>NUCLEOTIDE SEQUENCE [LARGE SCALE GENOMIC DNA]</scope>
    <source>
        <strain evidence="5 6">CE91-St30</strain>
    </source>
</reference>
<dbReference type="InterPro" id="IPR000700">
    <property type="entry name" value="PAS-assoc_C"/>
</dbReference>
<dbReference type="SMART" id="SM00052">
    <property type="entry name" value="EAL"/>
    <property type="match status" value="1"/>
</dbReference>
<dbReference type="PROSITE" id="PS50887">
    <property type="entry name" value="GGDEF"/>
    <property type="match status" value="1"/>
</dbReference>
<dbReference type="InterPro" id="IPR000160">
    <property type="entry name" value="GGDEF_dom"/>
</dbReference>
<dbReference type="PROSITE" id="PS50883">
    <property type="entry name" value="EAL"/>
    <property type="match status" value="1"/>
</dbReference>
<accession>A0ABN6MI75</accession>
<dbReference type="SUPFAM" id="SSF55785">
    <property type="entry name" value="PYP-like sensor domain (PAS domain)"/>
    <property type="match status" value="1"/>
</dbReference>
<dbReference type="Gene3D" id="3.30.450.20">
    <property type="entry name" value="PAS domain"/>
    <property type="match status" value="1"/>
</dbReference>
<gene>
    <name evidence="5" type="ORF">CE91St30_29830</name>
</gene>
<feature type="coiled-coil region" evidence="1">
    <location>
        <begin position="135"/>
        <end position="162"/>
    </location>
</feature>
<dbReference type="EMBL" id="AP025564">
    <property type="protein sequence ID" value="BDE97650.1"/>
    <property type="molecule type" value="Genomic_DNA"/>
</dbReference>
<dbReference type="InterPro" id="IPR029787">
    <property type="entry name" value="Nucleotide_cyclase"/>
</dbReference>
<proteinExistence type="predicted"/>
<feature type="domain" description="GGDEF" evidence="4">
    <location>
        <begin position="191"/>
        <end position="326"/>
    </location>
</feature>
<keyword evidence="1" id="KW-0175">Coiled coil</keyword>
<dbReference type="InterPro" id="IPR035919">
    <property type="entry name" value="EAL_sf"/>
</dbReference>
<evidence type="ECO:0000313" key="5">
    <source>
        <dbReference type="EMBL" id="BDE97650.1"/>
    </source>
</evidence>
<evidence type="ECO:0000313" key="6">
    <source>
        <dbReference type="Proteomes" id="UP001320544"/>
    </source>
</evidence>
<dbReference type="Gene3D" id="3.30.70.270">
    <property type="match status" value="1"/>
</dbReference>
<dbReference type="Pfam" id="PF00990">
    <property type="entry name" value="GGDEF"/>
    <property type="match status" value="1"/>
</dbReference>
<dbReference type="PROSITE" id="PS50113">
    <property type="entry name" value="PAC"/>
    <property type="match status" value="1"/>
</dbReference>
<dbReference type="PANTHER" id="PTHR44757:SF2">
    <property type="entry name" value="BIOFILM ARCHITECTURE MAINTENANCE PROTEIN MBAA"/>
    <property type="match status" value="1"/>
</dbReference>
<organism evidence="5 6">
    <name type="scientific">Raoultibacter timonensis</name>
    <dbReference type="NCBI Taxonomy" id="1907662"/>
    <lineage>
        <taxon>Bacteria</taxon>
        <taxon>Bacillati</taxon>
        <taxon>Actinomycetota</taxon>
        <taxon>Coriobacteriia</taxon>
        <taxon>Eggerthellales</taxon>
        <taxon>Eggerthellaceae</taxon>
        <taxon>Raoultibacter</taxon>
    </lineage>
</organism>
<dbReference type="RefSeq" id="WP_244387035.1">
    <property type="nucleotide sequence ID" value="NZ_AP025564.1"/>
</dbReference>
<dbReference type="SMART" id="SM00267">
    <property type="entry name" value="GGDEF"/>
    <property type="match status" value="1"/>
</dbReference>
<sequence length="592" mass="67595">MAADEQLHNAASKGDDDFRIVTDLLNLSVSKHKIDEHFTLVWANPYFYKFIGFPKDEYEALFHNLPDLYYASNPEDLAVITEHVLYALEHDTGGYECVTRLAHKSGKLMWVKFSATFLDEYVDGYQLSYTVMTDVTELMEAQVELEAQKLALEEANADLERLAFVDSVTEGYSQTRFNIEAARRIACAGAGAFQLVSLDMKKFKLLNDIQGIEMGNEVLRHVHAMLKKHLRAGELLARISADTFNLLLEAADEAETIERLTGMVADINRFNEGRTHPYYLTMSMGIYRIDDPALPITSIRDRSNVARNASKAIATAQHFTYVFYNEIDRQKLLREKDMENRMHLALGDDEFVIYLQPKQRLEDGEIGGAEALVRWIDPVRGLVPPDEFVPFFERNGFIIEVDLYVFDRVCAMLRRWLDEGRPVVPISVNMSWAHLRNNDFLEPYDRIRAQYDVPAELLEIELTETMVFANPELLIGVIDDIHRHGYRCSLDDFGSGYSSLNALKDIDVDVLKLDRAFFSDEDADNEREWNVISSVIDLAKKLELETVAEGIESIKQSAMLKEIACDMLQGYVFSRPIPIEEFEALLSSGKEE</sequence>
<feature type="domain" description="PAC" evidence="2">
    <location>
        <begin position="95"/>
        <end position="147"/>
    </location>
</feature>
<dbReference type="InterPro" id="IPR001633">
    <property type="entry name" value="EAL_dom"/>
</dbReference>
<dbReference type="Gene3D" id="3.20.20.450">
    <property type="entry name" value="EAL domain"/>
    <property type="match status" value="1"/>
</dbReference>
<dbReference type="InterPro" id="IPR035965">
    <property type="entry name" value="PAS-like_dom_sf"/>
</dbReference>
<dbReference type="Pfam" id="PF00563">
    <property type="entry name" value="EAL"/>
    <property type="match status" value="1"/>
</dbReference>
<dbReference type="Proteomes" id="UP001320544">
    <property type="component" value="Chromosome"/>
</dbReference>
<dbReference type="SUPFAM" id="SSF141868">
    <property type="entry name" value="EAL domain-like"/>
    <property type="match status" value="1"/>
</dbReference>
<dbReference type="NCBIfam" id="TIGR00254">
    <property type="entry name" value="GGDEF"/>
    <property type="match status" value="1"/>
</dbReference>
<protein>
    <recommendedName>
        <fullName evidence="7">PAS domain S-box-containing protein/diguanylate cyclase (GGDEF)-like protein</fullName>
    </recommendedName>
</protein>
<name>A0ABN6MI75_9ACTN</name>
<feature type="domain" description="EAL" evidence="3">
    <location>
        <begin position="335"/>
        <end position="590"/>
    </location>
</feature>
<evidence type="ECO:0000259" key="4">
    <source>
        <dbReference type="PROSITE" id="PS50887"/>
    </source>
</evidence>
<dbReference type="PANTHER" id="PTHR44757">
    <property type="entry name" value="DIGUANYLATE CYCLASE DGCP"/>
    <property type="match status" value="1"/>
</dbReference>
<evidence type="ECO:0000256" key="1">
    <source>
        <dbReference type="SAM" id="Coils"/>
    </source>
</evidence>